<keyword evidence="1" id="KW-0472">Membrane</keyword>
<protein>
    <submittedName>
        <fullName evidence="2">Uncharacterized protein</fullName>
    </submittedName>
</protein>
<proteinExistence type="predicted"/>
<evidence type="ECO:0000313" key="3">
    <source>
        <dbReference type="Proteomes" id="UP000295215"/>
    </source>
</evidence>
<keyword evidence="1" id="KW-1133">Transmembrane helix</keyword>
<dbReference type="Proteomes" id="UP000295215">
    <property type="component" value="Unassembled WGS sequence"/>
</dbReference>
<dbReference type="AlphaFoldDB" id="A0A4R7F6Q2"/>
<evidence type="ECO:0000256" key="1">
    <source>
        <dbReference type="SAM" id="Phobius"/>
    </source>
</evidence>
<evidence type="ECO:0000313" key="2">
    <source>
        <dbReference type="EMBL" id="TDS60203.1"/>
    </source>
</evidence>
<comment type="caution">
    <text evidence="2">The sequence shown here is derived from an EMBL/GenBank/DDBJ whole genome shotgun (WGS) entry which is preliminary data.</text>
</comment>
<accession>A0A4R7F6Q2</accession>
<keyword evidence="1" id="KW-0812">Transmembrane</keyword>
<name>A0A4R7F6Q2_9FLAO</name>
<keyword evidence="3" id="KW-1185">Reference proteome</keyword>
<dbReference type="EMBL" id="SOAG01000009">
    <property type="protein sequence ID" value="TDS60203.1"/>
    <property type="molecule type" value="Genomic_DNA"/>
</dbReference>
<organism evidence="2 3">
    <name type="scientific">Myroides indicus</name>
    <dbReference type="NCBI Taxonomy" id="1323422"/>
    <lineage>
        <taxon>Bacteria</taxon>
        <taxon>Pseudomonadati</taxon>
        <taxon>Bacteroidota</taxon>
        <taxon>Flavobacteriia</taxon>
        <taxon>Flavobacteriales</taxon>
        <taxon>Flavobacteriaceae</taxon>
        <taxon>Myroides</taxon>
    </lineage>
</organism>
<gene>
    <name evidence="2" type="ORF">C8P70_10960</name>
</gene>
<reference evidence="2 3" key="1">
    <citation type="submission" date="2019-03" db="EMBL/GenBank/DDBJ databases">
        <title>Genomic Encyclopedia of Archaeal and Bacterial Type Strains, Phase II (KMG-II): from individual species to whole genera.</title>
        <authorList>
            <person name="Goeker M."/>
        </authorList>
    </citation>
    <scope>NUCLEOTIDE SEQUENCE [LARGE SCALE GENOMIC DNA]</scope>
    <source>
        <strain evidence="2 3">DSM 28213</strain>
    </source>
</reference>
<sequence>MAKLTIKRQNTYPDLLRNYQVIINNKIVGQVANNSIVEFDNIPYNATVQLKIDWCYSNIVQLNQLNENNVILLATPSCTGFKFIFFYLFYITFLRKKYIVLKNITCSNNADIQKPL</sequence>
<feature type="transmembrane region" description="Helical" evidence="1">
    <location>
        <begin position="70"/>
        <end position="93"/>
    </location>
</feature>